<proteinExistence type="predicted"/>
<keyword evidence="2" id="KW-1185">Reference proteome</keyword>
<gene>
    <name evidence="1" type="ORF">SAMN05660206_104281</name>
</gene>
<protein>
    <submittedName>
        <fullName evidence="1">Uncharacterized protein</fullName>
    </submittedName>
</protein>
<reference evidence="1 2" key="1">
    <citation type="submission" date="2016-10" db="EMBL/GenBank/DDBJ databases">
        <authorList>
            <person name="de Groot N.N."/>
        </authorList>
    </citation>
    <scope>NUCLEOTIDE SEQUENCE [LARGE SCALE GENOMIC DNA]</scope>
    <source>
        <strain evidence="1 2">DSM 22789</strain>
    </source>
</reference>
<dbReference type="AlphaFoldDB" id="A0A1I6SG18"/>
<accession>A0A1I6SG18</accession>
<sequence>MRQLFVRFSFILELKHIVTDNWDNQDIKKERVKNRVNIVNLLQDDTIEQAEVGQSPTLLAVCRVVEKNDSPNDSLFYWEKLKDL</sequence>
<dbReference type="Proteomes" id="UP000198785">
    <property type="component" value="Unassembled WGS sequence"/>
</dbReference>
<evidence type="ECO:0000313" key="2">
    <source>
        <dbReference type="Proteomes" id="UP000198785"/>
    </source>
</evidence>
<evidence type="ECO:0000313" key="1">
    <source>
        <dbReference type="EMBL" id="SFS75873.1"/>
    </source>
</evidence>
<dbReference type="EMBL" id="FOZZ01000004">
    <property type="protein sequence ID" value="SFS75873.1"/>
    <property type="molecule type" value="Genomic_DNA"/>
</dbReference>
<dbReference type="RefSeq" id="WP_093364978.1">
    <property type="nucleotide sequence ID" value="NZ_FOZZ01000004.1"/>
</dbReference>
<organism evidence="1 2">
    <name type="scientific">Sphingobacterium wenxiniae</name>
    <dbReference type="NCBI Taxonomy" id="683125"/>
    <lineage>
        <taxon>Bacteria</taxon>
        <taxon>Pseudomonadati</taxon>
        <taxon>Bacteroidota</taxon>
        <taxon>Sphingobacteriia</taxon>
        <taxon>Sphingobacteriales</taxon>
        <taxon>Sphingobacteriaceae</taxon>
        <taxon>Sphingobacterium</taxon>
    </lineage>
</organism>
<name>A0A1I6SG18_9SPHI</name>